<evidence type="ECO:0000313" key="4">
    <source>
        <dbReference type="Proteomes" id="UP001642483"/>
    </source>
</evidence>
<evidence type="ECO:0000256" key="1">
    <source>
        <dbReference type="PROSITE-ProRule" id="PRU00352"/>
    </source>
</evidence>
<proteinExistence type="predicted"/>
<dbReference type="PROSITE" id="PS51004">
    <property type="entry name" value="SEMA"/>
    <property type="match status" value="1"/>
</dbReference>
<comment type="caution">
    <text evidence="1">Lacks conserved residue(s) required for the propagation of feature annotation.</text>
</comment>
<name>A0ABP0GP53_CLALP</name>
<reference evidence="3 4" key="1">
    <citation type="submission" date="2024-02" db="EMBL/GenBank/DDBJ databases">
        <authorList>
            <person name="Daric V."/>
            <person name="Darras S."/>
        </authorList>
    </citation>
    <scope>NUCLEOTIDE SEQUENCE [LARGE SCALE GENOMIC DNA]</scope>
</reference>
<organism evidence="3 4">
    <name type="scientific">Clavelina lepadiformis</name>
    <name type="common">Light-bulb sea squirt</name>
    <name type="synonym">Ascidia lepadiformis</name>
    <dbReference type="NCBI Taxonomy" id="159417"/>
    <lineage>
        <taxon>Eukaryota</taxon>
        <taxon>Metazoa</taxon>
        <taxon>Chordata</taxon>
        <taxon>Tunicata</taxon>
        <taxon>Ascidiacea</taxon>
        <taxon>Aplousobranchia</taxon>
        <taxon>Clavelinidae</taxon>
        <taxon>Clavelina</taxon>
    </lineage>
</organism>
<dbReference type="SMART" id="SM00630">
    <property type="entry name" value="Sema"/>
    <property type="match status" value="1"/>
</dbReference>
<dbReference type="InterPro" id="IPR001627">
    <property type="entry name" value="Semap_dom"/>
</dbReference>
<dbReference type="Gene3D" id="2.130.10.10">
    <property type="entry name" value="YVTN repeat-like/Quinoprotein amine dehydrogenase"/>
    <property type="match status" value="1"/>
</dbReference>
<dbReference type="Pfam" id="PF01403">
    <property type="entry name" value="Sema"/>
    <property type="match status" value="1"/>
</dbReference>
<dbReference type="EMBL" id="CAWYQH010000134">
    <property type="protein sequence ID" value="CAK8693517.1"/>
    <property type="molecule type" value="Genomic_DNA"/>
</dbReference>
<dbReference type="Proteomes" id="UP001642483">
    <property type="component" value="Unassembled WGS sequence"/>
</dbReference>
<dbReference type="InterPro" id="IPR036352">
    <property type="entry name" value="Semap_dom_sf"/>
</dbReference>
<gene>
    <name evidence="3" type="ORF">CVLEPA_LOCUS26813</name>
</gene>
<keyword evidence="4" id="KW-1185">Reference proteome</keyword>
<protein>
    <recommendedName>
        <fullName evidence="2">Sema domain-containing protein</fullName>
    </recommendedName>
</protein>
<dbReference type="PANTHER" id="PTHR11036">
    <property type="entry name" value="SEMAPHORIN"/>
    <property type="match status" value="1"/>
</dbReference>
<dbReference type="InterPro" id="IPR015943">
    <property type="entry name" value="WD40/YVTN_repeat-like_dom_sf"/>
</dbReference>
<dbReference type="InterPro" id="IPR027231">
    <property type="entry name" value="Semaphorin"/>
</dbReference>
<dbReference type="PANTHER" id="PTHR11036:SF127">
    <property type="entry name" value="SEMAPHORIN-1A"/>
    <property type="match status" value="1"/>
</dbReference>
<accession>A0ABP0GP53</accession>
<evidence type="ECO:0000313" key="3">
    <source>
        <dbReference type="EMBL" id="CAK8693517.1"/>
    </source>
</evidence>
<evidence type="ECO:0000259" key="2">
    <source>
        <dbReference type="PROSITE" id="PS51004"/>
    </source>
</evidence>
<feature type="domain" description="Sema" evidence="2">
    <location>
        <begin position="1"/>
        <end position="339"/>
    </location>
</feature>
<comment type="caution">
    <text evidence="3">The sequence shown here is derived from an EMBL/GenBank/DDBJ whole genome shotgun (WGS) entry which is preliminary data.</text>
</comment>
<dbReference type="SUPFAM" id="SSF101912">
    <property type="entry name" value="Sema domain"/>
    <property type="match status" value="1"/>
</dbReference>
<sequence length="339" mass="38716">MLTLNFKSDFTPNPNPSIKWSHFVRCDRSLKPNPEDLETGQVFVSQLTRFSSIVVRIRFPQGWRYVGQDVITWSAVQSDSLRLRLHQPVFTFAIKIANKLSSQLHQVRQWRPLPDALDGQPAFAQDLHFLLAPHFIKFVDVVMSSNKVYSFFTEISVEDKSEQVYTRIGQVCKHDGGWRNLRNQFSSFFKARLNCSLPGQPPFYFNELSDVTELVTLDKLYKVGKTKMVFALMNTPSNSIPASAICAFSLPDIEASMNGVFYEKFADAKTSAQYWAQQDNYSEPHLASCASDPSKLSVRSLNFMRMHPIMYQSVNAWDLHNNVTQPHNAIPLYSRTNSG</sequence>